<organism evidence="1">
    <name type="scientific">Pseudomonas sp. 13.2</name>
    <dbReference type="NCBI Taxonomy" id="3144665"/>
    <lineage>
        <taxon>Bacteria</taxon>
        <taxon>Pseudomonadati</taxon>
        <taxon>Pseudomonadota</taxon>
        <taxon>Gammaproteobacteria</taxon>
        <taxon>Pseudomonadales</taxon>
        <taxon>Pseudomonadaceae</taxon>
        <taxon>Pseudomonas</taxon>
    </lineage>
</organism>
<name>A0AAU7BHT4_9PSED</name>
<accession>A0AAU7BHT4</accession>
<sequence>MRRNWDTVLSVLTKIEELNDRAAFHQLYPEHIDSGRVATTPEAAETVFHLRLLIQNGFVNGSDFPAFGATGLTWAGHDLIEKLRAAQQL</sequence>
<proteinExistence type="predicted"/>
<reference evidence="1" key="2">
    <citation type="submission" date="2024-05" db="EMBL/GenBank/DDBJ databases">
        <authorList>
            <person name="Mellies J."/>
            <person name="Newton I."/>
        </authorList>
    </citation>
    <scope>NUCLEOTIDE SEQUENCE</scope>
    <source>
        <strain evidence="1">13.2</strain>
    </source>
</reference>
<evidence type="ECO:0000313" key="1">
    <source>
        <dbReference type="EMBL" id="XBG32172.1"/>
    </source>
</evidence>
<dbReference type="EMBL" id="CP157179">
    <property type="protein sequence ID" value="XBG32172.1"/>
    <property type="molecule type" value="Genomic_DNA"/>
</dbReference>
<reference evidence="1" key="1">
    <citation type="journal article" date="2019" name="Microbiol. Resour. Announc.">
        <title>Draft Genome Sequences of Five Environmental Bacterial Isolates That Degrade Polyethylene Terephthalate Plastic.</title>
        <authorList>
            <person name="Leon-Zayas R."/>
            <person name="Roberts C."/>
            <person name="Vague M."/>
            <person name="Mellies J.L."/>
        </authorList>
    </citation>
    <scope>NUCLEOTIDE SEQUENCE</scope>
    <source>
        <strain evidence="1">13.2</strain>
    </source>
</reference>
<dbReference type="InterPro" id="IPR019650">
    <property type="entry name" value="DUF2513"/>
</dbReference>
<protein>
    <submittedName>
        <fullName evidence="1">DUF2513 domain-containing protein</fullName>
    </submittedName>
</protein>
<dbReference type="Pfam" id="PF10711">
    <property type="entry name" value="DUF2513"/>
    <property type="match status" value="1"/>
</dbReference>
<dbReference type="AlphaFoldDB" id="A0AAU7BHT4"/>
<gene>
    <name evidence="1" type="ORF">ABH853_02360</name>
</gene>